<comment type="cofactor">
    <cofactor evidence="1">
        <name>Fe(2+)</name>
        <dbReference type="ChEBI" id="CHEBI:29033"/>
    </cofactor>
</comment>
<dbReference type="Pfam" id="PF08007">
    <property type="entry name" value="JmjC_2"/>
    <property type="match status" value="1"/>
</dbReference>
<reference evidence="7 8" key="1">
    <citation type="submission" date="2018-08" db="EMBL/GenBank/DDBJ databases">
        <title>Recombination of ecologically and evolutionarily significant loci maintains genetic cohesion in the Pseudomonas syringae species complex.</title>
        <authorList>
            <person name="Dillon M."/>
            <person name="Thakur S."/>
            <person name="Almeida R.N.D."/>
            <person name="Weir B.S."/>
            <person name="Guttman D.S."/>
        </authorList>
    </citation>
    <scope>NUCLEOTIDE SEQUENCE [LARGE SCALE GENOMIC DNA]</scope>
    <source>
        <strain evidence="7 8">ICMP 6917</strain>
    </source>
</reference>
<evidence type="ECO:0000313" key="8">
    <source>
        <dbReference type="Proteomes" id="UP000278332"/>
    </source>
</evidence>
<dbReference type="Proteomes" id="UP000278332">
    <property type="component" value="Unassembled WGS sequence"/>
</dbReference>
<keyword evidence="2" id="KW-0479">Metal-binding</keyword>
<keyword evidence="5" id="KW-0408">Iron</keyword>
<feature type="domain" description="JmjC" evidence="6">
    <location>
        <begin position="135"/>
        <end position="263"/>
    </location>
</feature>
<dbReference type="Pfam" id="PF20514">
    <property type="entry name" value="WHD_ROXA"/>
    <property type="match status" value="1"/>
</dbReference>
<keyword evidence="4" id="KW-0560">Oxidoreductase</keyword>
<evidence type="ECO:0000256" key="4">
    <source>
        <dbReference type="ARBA" id="ARBA00023002"/>
    </source>
</evidence>
<evidence type="ECO:0000259" key="6">
    <source>
        <dbReference type="PROSITE" id="PS51184"/>
    </source>
</evidence>
<evidence type="ECO:0000256" key="5">
    <source>
        <dbReference type="ARBA" id="ARBA00023004"/>
    </source>
</evidence>
<dbReference type="InterPro" id="IPR046799">
    <property type="entry name" value="ROXA-like_wH"/>
</dbReference>
<dbReference type="EMBL" id="RBRY01000158">
    <property type="protein sequence ID" value="RMR51509.1"/>
    <property type="molecule type" value="Genomic_DNA"/>
</dbReference>
<dbReference type="GO" id="GO:0046872">
    <property type="term" value="F:metal ion binding"/>
    <property type="evidence" value="ECO:0007669"/>
    <property type="project" value="UniProtKB-KW"/>
</dbReference>
<protein>
    <submittedName>
        <fullName evidence="7">Transcription factor jumonji, jmjC</fullName>
    </submittedName>
</protein>
<dbReference type="SUPFAM" id="SSF51197">
    <property type="entry name" value="Clavaminate synthase-like"/>
    <property type="match status" value="1"/>
</dbReference>
<organism evidence="7 8">
    <name type="scientific">Pseudomonas cichorii</name>
    <dbReference type="NCBI Taxonomy" id="36746"/>
    <lineage>
        <taxon>Bacteria</taxon>
        <taxon>Pseudomonadati</taxon>
        <taxon>Pseudomonadota</taxon>
        <taxon>Gammaproteobacteria</taxon>
        <taxon>Pseudomonadales</taxon>
        <taxon>Pseudomonadaceae</taxon>
        <taxon>Pseudomonas</taxon>
    </lineage>
</organism>
<evidence type="ECO:0000256" key="2">
    <source>
        <dbReference type="ARBA" id="ARBA00022723"/>
    </source>
</evidence>
<dbReference type="InterPro" id="IPR003347">
    <property type="entry name" value="JmjC_dom"/>
</dbReference>
<keyword evidence="3" id="KW-0223">Dioxygenase</keyword>
<gene>
    <name evidence="7" type="ORF">ALP84_04675</name>
</gene>
<dbReference type="PANTHER" id="PTHR13096:SF8">
    <property type="entry name" value="RIBOSOMAL OXYGENASE 1"/>
    <property type="match status" value="1"/>
</dbReference>
<name>A0A3M4VJR6_PSECI</name>
<sequence length="422" mass="47773">MTSAMPWHKPSASDPQQLLHTPGCAGRFHFKGLQMNPDIPLQLLGGMSARVFLRDYWQKKPLLIRQAMPDFQSPIDPDELAGLALEEEVESRLIIENGERPWELRRGPFSEDDFSKMPEREWTLLVQAVDQFVPEVSELLENFRFLPSWRIDDVMISYAAPGGSVGPHFDNYDVFLLQGHGKRHWQIGQMCDSESPLLQHADLRILADFQATDEWTLEPGDMLYLPPRLAHCGVAVDDCLTYSVGFRAPSAAEVLTHFTDFLSQFIPDEERYTDADAQPVSDPHQIQHDALDRLKALLAEHMSDERLLLTWFGQFMTEPRYPELVTGPELEEEDLLDSLEQGAVLIRNPSARLAWSEVDDDLLLFASGQSRLLPGSLRELLKLICAADSLHSENLGQWLADEEGRNLICELVKQGSLGFADE</sequence>
<comment type="caution">
    <text evidence="7">The sequence shown here is derived from an EMBL/GenBank/DDBJ whole genome shotgun (WGS) entry which is preliminary data.</text>
</comment>
<dbReference type="AlphaFoldDB" id="A0A3M4VJR6"/>
<proteinExistence type="predicted"/>
<dbReference type="SMART" id="SM00558">
    <property type="entry name" value="JmjC"/>
    <property type="match status" value="1"/>
</dbReference>
<accession>A0A3M4VJR6</accession>
<dbReference type="PANTHER" id="PTHR13096">
    <property type="entry name" value="MINA53 MYC INDUCED NUCLEAR ANTIGEN"/>
    <property type="match status" value="1"/>
</dbReference>
<dbReference type="Gene3D" id="2.60.120.650">
    <property type="entry name" value="Cupin"/>
    <property type="match status" value="1"/>
</dbReference>
<evidence type="ECO:0000256" key="1">
    <source>
        <dbReference type="ARBA" id="ARBA00001954"/>
    </source>
</evidence>
<dbReference type="GO" id="GO:0016706">
    <property type="term" value="F:2-oxoglutarate-dependent dioxygenase activity"/>
    <property type="evidence" value="ECO:0007669"/>
    <property type="project" value="TreeGrafter"/>
</dbReference>
<evidence type="ECO:0000313" key="7">
    <source>
        <dbReference type="EMBL" id="RMR51509.1"/>
    </source>
</evidence>
<dbReference type="InterPro" id="IPR039994">
    <property type="entry name" value="NO66-like"/>
</dbReference>
<dbReference type="PROSITE" id="PS51184">
    <property type="entry name" value="JMJC"/>
    <property type="match status" value="1"/>
</dbReference>
<evidence type="ECO:0000256" key="3">
    <source>
        <dbReference type="ARBA" id="ARBA00022964"/>
    </source>
</evidence>
<dbReference type="Gene3D" id="3.40.366.30">
    <property type="entry name" value="50S ribosomal protein L16 arginine hydroxylase, Chain A, Domain 2"/>
    <property type="match status" value="1"/>
</dbReference>